<dbReference type="InterPro" id="IPR008964">
    <property type="entry name" value="Invasin/intimin_cell_adhesion"/>
</dbReference>
<reference evidence="1 2" key="1">
    <citation type="journal article" date="2020" name="Front. Plant Sci.">
        <title>Isolation of Rhizosphere Bacteria That Improve Quality and Water Stress Tolerance in Greenhouse Ornamentals.</title>
        <authorList>
            <person name="Nordstedt N.P."/>
            <person name="Jones M.L."/>
        </authorList>
    </citation>
    <scope>NUCLEOTIDE SEQUENCE [LARGE SCALE GENOMIC DNA]</scope>
    <source>
        <strain evidence="1 2">C2F7</strain>
    </source>
</reference>
<accession>A0AAJ3FWQ3</accession>
<dbReference type="RefSeq" id="WP_175360369.1">
    <property type="nucleotide sequence ID" value="NZ_JABFMS010000023.1"/>
</dbReference>
<gene>
    <name evidence="1" type="ORF">HNO85_14555</name>
</gene>
<dbReference type="SUPFAM" id="SSF49373">
    <property type="entry name" value="Invasin/intimin cell-adhesion fragments"/>
    <property type="match status" value="1"/>
</dbReference>
<dbReference type="Proteomes" id="UP000562723">
    <property type="component" value="Unassembled WGS sequence"/>
</dbReference>
<dbReference type="AlphaFoldDB" id="A0AAJ3FWQ3"/>
<evidence type="ECO:0000313" key="1">
    <source>
        <dbReference type="EMBL" id="NUT82164.1"/>
    </source>
</evidence>
<organism evidence="1 2">
    <name type="scientific">Pseudomonas brassicacearum</name>
    <dbReference type="NCBI Taxonomy" id="930166"/>
    <lineage>
        <taxon>Bacteria</taxon>
        <taxon>Pseudomonadati</taxon>
        <taxon>Pseudomonadota</taxon>
        <taxon>Gammaproteobacteria</taxon>
        <taxon>Pseudomonadales</taxon>
        <taxon>Pseudomonadaceae</taxon>
        <taxon>Pseudomonas</taxon>
    </lineage>
</organism>
<sequence>MNSRNFRYEENFIHNGDFQTGLENWTPVGGVIRSEDSWNGALTPNMHAYDEGAASQIIELAEYPRPHDEKAFYELEFYYEAYGTQGATLQIDAADKHEQWPLVPSLKAESERPVDPNKPRAISLVRYTRRLDLIDLSDDDLKVTFISKKDNGADEHGVRVTFVRVELVLEDLRLKSLTIDDEPQSLEEPLRLCFGALGDKSHRLMLEPADDSVWRQTQAGLWLEEEGTSLLAASPPWEHEHPIEDAWAISCRVPADDEQEYLHPVQVRSQYTSAPYDLTARSGHFRLELAVLQDVAYYPVVALEQSVTMRVKVRSHYTETALPNREVTWAVTSTNASASLVLFTQRSDENGESSYTFTPTVAGEYQVTASVDSHYRKDDAKHIFEVRALAEDPWATATFSLENTTVPFLWGTQPAYPCRGGSHRASVTFAAGHALAGTDLMLTWETIDGDTPVGLGVTFSPELDDMTAIDAAGLTWSMDYQDKKDANFNLIVRCSKLLEDSPKQRMELAHNSLDIVADRQAPKFPFLDDGVPLRLELQVSSKIEGVEINRGIEVEWRVDGGEPNWTETGDGGWSAHLFDLSEPRTFQIVASVESRYEGQFVRRTFDVEVFPESPWRSLVSVTLDGKEPQSARLPFFLGGGPSVLQVDLQNDKFLDEEIWLEVGGDGEPPIDAVPDFGMKREMIAGGLSWEISPVATSSTGFPLHICHEEMGPFEFQGLLLSTTLEEEGELTFDGRKILAADKIYPSIGGTHTLRFVPKASSPLILLDVAAQWISDAPGIGLDPPANEPNELPSSGVEWRLTAPETGTAEEAELSLNFPQIGLAYPPVTVNLGHHRFEIRGTGPDAEPWVGESVRLEIEVQSHYTKAPLGNVDVTFSHQDGGSETRSTGSNGKAEFWFEGKTSGQAHVIAKVPSGYYEPEDYPSHEFVIQVFGP</sequence>
<evidence type="ECO:0000313" key="2">
    <source>
        <dbReference type="Proteomes" id="UP000562723"/>
    </source>
</evidence>
<dbReference type="Gene3D" id="2.60.40.10">
    <property type="entry name" value="Immunoglobulins"/>
    <property type="match status" value="1"/>
</dbReference>
<dbReference type="InterPro" id="IPR013783">
    <property type="entry name" value="Ig-like_fold"/>
</dbReference>
<protein>
    <submittedName>
        <fullName evidence="1">Uncharacterized protein</fullName>
    </submittedName>
</protein>
<comment type="caution">
    <text evidence="1">The sequence shown here is derived from an EMBL/GenBank/DDBJ whole genome shotgun (WGS) entry which is preliminary data.</text>
</comment>
<dbReference type="EMBL" id="JABFMS010000023">
    <property type="protein sequence ID" value="NUT82164.1"/>
    <property type="molecule type" value="Genomic_DNA"/>
</dbReference>
<proteinExistence type="predicted"/>
<name>A0AAJ3FWQ3_9PSED</name>